<evidence type="ECO:0000313" key="3">
    <source>
        <dbReference type="EMBL" id="RVU26674.1"/>
    </source>
</evidence>
<feature type="transmembrane region" description="Helical" evidence="1">
    <location>
        <begin position="194"/>
        <end position="217"/>
    </location>
</feature>
<protein>
    <submittedName>
        <fullName evidence="3">Acyltransferase</fullName>
    </submittedName>
</protein>
<feature type="transmembrane region" description="Helical" evidence="1">
    <location>
        <begin position="229"/>
        <end position="250"/>
    </location>
</feature>
<feature type="transmembrane region" description="Helical" evidence="1">
    <location>
        <begin position="344"/>
        <end position="365"/>
    </location>
</feature>
<name>A0A437PWM9_9BACT</name>
<feature type="domain" description="Acyltransferase 3" evidence="2">
    <location>
        <begin position="14"/>
        <end position="360"/>
    </location>
</feature>
<dbReference type="AlphaFoldDB" id="A0A437PWM9"/>
<dbReference type="EMBL" id="SACY01000001">
    <property type="protein sequence ID" value="RVU26674.1"/>
    <property type="molecule type" value="Genomic_DNA"/>
</dbReference>
<dbReference type="PANTHER" id="PTHR23028">
    <property type="entry name" value="ACETYLTRANSFERASE"/>
    <property type="match status" value="1"/>
</dbReference>
<organism evidence="3 4">
    <name type="scientific">Sandaracinomonas limnophila</name>
    <dbReference type="NCBI Taxonomy" id="1862386"/>
    <lineage>
        <taxon>Bacteria</taxon>
        <taxon>Pseudomonadati</taxon>
        <taxon>Bacteroidota</taxon>
        <taxon>Cytophagia</taxon>
        <taxon>Cytophagales</taxon>
        <taxon>Flectobacillaceae</taxon>
        <taxon>Sandaracinomonas</taxon>
    </lineage>
</organism>
<feature type="transmembrane region" description="Helical" evidence="1">
    <location>
        <begin position="256"/>
        <end position="278"/>
    </location>
</feature>
<dbReference type="Pfam" id="PF01757">
    <property type="entry name" value="Acyl_transf_3"/>
    <property type="match status" value="1"/>
</dbReference>
<feature type="transmembrane region" description="Helical" evidence="1">
    <location>
        <begin position="89"/>
        <end position="108"/>
    </location>
</feature>
<feature type="transmembrane region" description="Helical" evidence="1">
    <location>
        <begin position="298"/>
        <end position="317"/>
    </location>
</feature>
<reference evidence="3 4" key="1">
    <citation type="submission" date="2019-01" db="EMBL/GenBank/DDBJ databases">
        <authorList>
            <person name="Chen W.-M."/>
        </authorList>
    </citation>
    <scope>NUCLEOTIDE SEQUENCE [LARGE SCALE GENOMIC DNA]</scope>
    <source>
        <strain evidence="3 4">FSY-15</strain>
    </source>
</reference>
<keyword evidence="3" id="KW-0808">Transferase</keyword>
<evidence type="ECO:0000256" key="1">
    <source>
        <dbReference type="SAM" id="Phobius"/>
    </source>
</evidence>
<keyword evidence="1" id="KW-0812">Transmembrane</keyword>
<dbReference type="GO" id="GO:0016020">
    <property type="term" value="C:membrane"/>
    <property type="evidence" value="ECO:0007669"/>
    <property type="project" value="TreeGrafter"/>
</dbReference>
<dbReference type="GO" id="GO:0000271">
    <property type="term" value="P:polysaccharide biosynthetic process"/>
    <property type="evidence" value="ECO:0007669"/>
    <property type="project" value="TreeGrafter"/>
</dbReference>
<dbReference type="Proteomes" id="UP000282832">
    <property type="component" value="Unassembled WGS sequence"/>
</dbReference>
<keyword evidence="1" id="KW-0472">Membrane</keyword>
<dbReference type="GO" id="GO:0016747">
    <property type="term" value="F:acyltransferase activity, transferring groups other than amino-acyl groups"/>
    <property type="evidence" value="ECO:0007669"/>
    <property type="project" value="InterPro"/>
</dbReference>
<feature type="transmembrane region" description="Helical" evidence="1">
    <location>
        <begin position="164"/>
        <end position="182"/>
    </location>
</feature>
<evidence type="ECO:0000259" key="2">
    <source>
        <dbReference type="Pfam" id="PF01757"/>
    </source>
</evidence>
<feature type="transmembrane region" description="Helical" evidence="1">
    <location>
        <begin position="12"/>
        <end position="33"/>
    </location>
</feature>
<gene>
    <name evidence="3" type="ORF">EOJ36_01370</name>
</gene>
<accession>A0A437PWM9</accession>
<dbReference type="RefSeq" id="WP_127802225.1">
    <property type="nucleotide sequence ID" value="NZ_SACY01000001.1"/>
</dbReference>
<keyword evidence="1" id="KW-1133">Transmembrane helix</keyword>
<feature type="transmembrane region" description="Helical" evidence="1">
    <location>
        <begin position="39"/>
        <end position="61"/>
    </location>
</feature>
<dbReference type="OrthoDB" id="9796461at2"/>
<evidence type="ECO:0000313" key="4">
    <source>
        <dbReference type="Proteomes" id="UP000282832"/>
    </source>
</evidence>
<dbReference type="InterPro" id="IPR002656">
    <property type="entry name" value="Acyl_transf_3_dom"/>
</dbReference>
<dbReference type="InterPro" id="IPR050879">
    <property type="entry name" value="Acyltransferase_3"/>
</dbReference>
<keyword evidence="4" id="KW-1185">Reference proteome</keyword>
<feature type="transmembrane region" description="Helical" evidence="1">
    <location>
        <begin position="137"/>
        <end position="157"/>
    </location>
</feature>
<dbReference type="PANTHER" id="PTHR23028:SF53">
    <property type="entry name" value="ACYL_TRANSF_3 DOMAIN-CONTAINING PROTEIN"/>
    <property type="match status" value="1"/>
</dbReference>
<comment type="caution">
    <text evidence="3">The sequence shown here is derived from an EMBL/GenBank/DDBJ whole genome shotgun (WGS) entry which is preliminary data.</text>
</comment>
<sequence>MSKTNKIAHVYFEQLNGVRFLAVLLVLIDHWFAETLPIPLGHLGVVIFFVLSGFLITRILFEQADDIRQNSISFWVKVKNFIVRRSLRIFPIYFLVCFLGLVLNISPIRKEWIWLFTYTPNWYIMFKHTWLGVWDHFWSLAVEEQYYLLFPYFIFLLPIKKYKWLFLFMLLVGVLSRFIFYINYTAIERENFWLINYVNPFAAIDCFGLGGILAYFFHFGFFEKVRKWFNALTIIFALILTISILLLNHFQELKHASFGFLVIERFIFALFSFIFLGYSIQGKASVLGKFLTFQPIEYLGKISYGIYLYHNFIFNIYHNQGNTLFGFLDNRFGLSQIFLFQNQFLLFLFNFVLLTILAFLSWNLIEKPFNKLKNNFN</sequence>
<proteinExistence type="predicted"/>
<keyword evidence="3" id="KW-0012">Acyltransferase</keyword>